<proteinExistence type="inferred from homology"/>
<dbReference type="PRINTS" id="PR00131">
    <property type="entry name" value="GLHYDRLASE1"/>
</dbReference>
<reference evidence="6" key="2">
    <citation type="submission" date="2015-06" db="UniProtKB">
        <authorList>
            <consortium name="EnsemblMetazoa"/>
        </authorList>
    </citation>
    <scope>IDENTIFICATION</scope>
</reference>
<accession>T1GSB4</accession>
<name>T1GSB4_MEGSC</name>
<evidence type="ECO:0000256" key="2">
    <source>
        <dbReference type="ARBA" id="ARBA00022729"/>
    </source>
</evidence>
<organism evidence="6 7">
    <name type="scientific">Megaselia scalaris</name>
    <name type="common">Humpbacked fly</name>
    <name type="synonym">Phora scalaris</name>
    <dbReference type="NCBI Taxonomy" id="36166"/>
    <lineage>
        <taxon>Eukaryota</taxon>
        <taxon>Metazoa</taxon>
        <taxon>Ecdysozoa</taxon>
        <taxon>Arthropoda</taxon>
        <taxon>Hexapoda</taxon>
        <taxon>Insecta</taxon>
        <taxon>Pterygota</taxon>
        <taxon>Neoptera</taxon>
        <taxon>Endopterygota</taxon>
        <taxon>Diptera</taxon>
        <taxon>Brachycera</taxon>
        <taxon>Muscomorpha</taxon>
        <taxon>Platypezoidea</taxon>
        <taxon>Phoridae</taxon>
        <taxon>Megaseliini</taxon>
        <taxon>Megaselia</taxon>
    </lineage>
</organism>
<keyword evidence="4" id="KW-0326">Glycosidase</keyword>
<dbReference type="OMA" id="ANSLWLY"/>
<protein>
    <submittedName>
        <fullName evidence="6">Uncharacterized protein</fullName>
    </submittedName>
</protein>
<sequence length="379" mass="44142">MVTIYHWDLPQRLQEMGGWTNAEIIPLFKEYAKLLFEFLGDKVKIWTTINEPWHICEQAYGVDYMAPAYNYPGIPAYLCGHNLLKAHAEVYHMYQKNYKHRQHGKIGITLDTIWYEPKTHSEQDRKASEAALQGNYPQYMIDRIKALSKEQGFTKSRLPEFTREEINFIKGTSDFFGINHYTTWHVTKNSYNNSGNFPIPSFNHDMGVVESIDPDLRTSGVGWLVFYPKGLYNLLMWIKKEYNNPNIIITESGVASNQGVDDDERVDYLNLYLEQTLNAIEDGANVKGYIVWSLMDSYEWKTGYLAKFGLYHVDFNDPKRKRTAKRSAEVYANICKTNQIDWSFEPMVITPMARRNGVQSLHFPTFSLIVVSLIFKRFL</sequence>
<evidence type="ECO:0000313" key="7">
    <source>
        <dbReference type="Proteomes" id="UP000015102"/>
    </source>
</evidence>
<dbReference type="Proteomes" id="UP000015102">
    <property type="component" value="Unassembled WGS sequence"/>
</dbReference>
<comment type="similarity">
    <text evidence="1 5">Belongs to the glycosyl hydrolase 1 family.</text>
</comment>
<dbReference type="InterPro" id="IPR017853">
    <property type="entry name" value="GH"/>
</dbReference>
<dbReference type="HOGENOM" id="CLU_001859_4_1_1"/>
<dbReference type="EnsemblMetazoa" id="MESCA006567-RA">
    <property type="protein sequence ID" value="MESCA006567-PA"/>
    <property type="gene ID" value="MESCA006567"/>
</dbReference>
<keyword evidence="7" id="KW-1185">Reference proteome</keyword>
<dbReference type="GO" id="GO:0005975">
    <property type="term" value="P:carbohydrate metabolic process"/>
    <property type="evidence" value="ECO:0007669"/>
    <property type="project" value="InterPro"/>
</dbReference>
<dbReference type="Gene3D" id="3.20.20.80">
    <property type="entry name" value="Glycosidases"/>
    <property type="match status" value="1"/>
</dbReference>
<dbReference type="EMBL" id="CAQQ02015102">
    <property type="status" value="NOT_ANNOTATED_CDS"/>
    <property type="molecule type" value="Genomic_DNA"/>
</dbReference>
<reference evidence="7" key="1">
    <citation type="submission" date="2013-02" db="EMBL/GenBank/DDBJ databases">
        <authorList>
            <person name="Hughes D."/>
        </authorList>
    </citation>
    <scope>NUCLEOTIDE SEQUENCE</scope>
    <source>
        <strain>Durham</strain>
        <strain evidence="7">NC isolate 2 -- Noor lab</strain>
    </source>
</reference>
<evidence type="ECO:0000313" key="6">
    <source>
        <dbReference type="EnsemblMetazoa" id="MESCA006567-PA"/>
    </source>
</evidence>
<dbReference type="Pfam" id="PF00232">
    <property type="entry name" value="Glyco_hydro_1"/>
    <property type="match status" value="1"/>
</dbReference>
<evidence type="ECO:0000256" key="1">
    <source>
        <dbReference type="ARBA" id="ARBA00010838"/>
    </source>
</evidence>
<evidence type="ECO:0000256" key="4">
    <source>
        <dbReference type="ARBA" id="ARBA00023295"/>
    </source>
</evidence>
<keyword evidence="3" id="KW-0378">Hydrolase</keyword>
<dbReference type="STRING" id="36166.T1GSB4"/>
<evidence type="ECO:0000256" key="3">
    <source>
        <dbReference type="ARBA" id="ARBA00022801"/>
    </source>
</evidence>
<dbReference type="SUPFAM" id="SSF51445">
    <property type="entry name" value="(Trans)glycosidases"/>
    <property type="match status" value="1"/>
</dbReference>
<dbReference type="GO" id="GO:0008422">
    <property type="term" value="F:beta-glucosidase activity"/>
    <property type="evidence" value="ECO:0007669"/>
    <property type="project" value="TreeGrafter"/>
</dbReference>
<dbReference type="PANTHER" id="PTHR10353">
    <property type="entry name" value="GLYCOSYL HYDROLASE"/>
    <property type="match status" value="1"/>
</dbReference>
<dbReference type="InterPro" id="IPR001360">
    <property type="entry name" value="Glyco_hydro_1"/>
</dbReference>
<dbReference type="AlphaFoldDB" id="T1GSB4"/>
<dbReference type="PANTHER" id="PTHR10353:SF36">
    <property type="entry name" value="LP05116P"/>
    <property type="match status" value="1"/>
</dbReference>
<keyword evidence="2" id="KW-0732">Signal</keyword>
<evidence type="ECO:0000256" key="5">
    <source>
        <dbReference type="RuleBase" id="RU003690"/>
    </source>
</evidence>